<gene>
    <name evidence="2" type="ORF">GW587_07260</name>
</gene>
<keyword evidence="1" id="KW-1133">Transmembrane helix</keyword>
<dbReference type="EMBL" id="JAADJT010000003">
    <property type="protein sequence ID" value="NGZ84051.1"/>
    <property type="molecule type" value="Genomic_DNA"/>
</dbReference>
<protein>
    <recommendedName>
        <fullName evidence="4">DUF3325 family protein</fullName>
    </recommendedName>
</protein>
<dbReference type="Proteomes" id="UP000666369">
    <property type="component" value="Unassembled WGS sequence"/>
</dbReference>
<keyword evidence="1" id="KW-0472">Membrane</keyword>
<reference evidence="3" key="1">
    <citation type="submission" date="2023-07" db="EMBL/GenBank/DDBJ databases">
        <title>Duganella aceri sp. nov., isolated from tree sap.</title>
        <authorList>
            <person name="Kim I.S."/>
        </authorList>
    </citation>
    <scope>NUCLEOTIDE SEQUENCE [LARGE SCALE GENOMIC DNA]</scope>
    <source>
        <strain evidence="3">SAP-35</strain>
    </source>
</reference>
<feature type="transmembrane region" description="Helical" evidence="1">
    <location>
        <begin position="55"/>
        <end position="78"/>
    </location>
</feature>
<keyword evidence="1" id="KW-0812">Transmembrane</keyword>
<proteinExistence type="predicted"/>
<evidence type="ECO:0000313" key="2">
    <source>
        <dbReference type="EMBL" id="NGZ84051.1"/>
    </source>
</evidence>
<organism evidence="2 3">
    <name type="scientific">Duganella aceris</name>
    <dbReference type="NCBI Taxonomy" id="2703883"/>
    <lineage>
        <taxon>Bacteria</taxon>
        <taxon>Pseudomonadati</taxon>
        <taxon>Pseudomonadota</taxon>
        <taxon>Betaproteobacteria</taxon>
        <taxon>Burkholderiales</taxon>
        <taxon>Oxalobacteraceae</taxon>
        <taxon>Telluria group</taxon>
        <taxon>Duganella</taxon>
    </lineage>
</organism>
<sequence length="97" mass="10379">MNWICIGVAALAALCLYLASPHQGLWPAALRRQNFLRWLAVPLSVGSIASAVEAYGVWCGVCIGLSGFMTMLVALPYLDAWRNGGKPRAKPGARHVG</sequence>
<evidence type="ECO:0000256" key="1">
    <source>
        <dbReference type="SAM" id="Phobius"/>
    </source>
</evidence>
<accession>A0ABX0FHL5</accession>
<keyword evidence="3" id="KW-1185">Reference proteome</keyword>
<dbReference type="RefSeq" id="WP_166100552.1">
    <property type="nucleotide sequence ID" value="NZ_JAADJT010000003.1"/>
</dbReference>
<name>A0ABX0FHL5_9BURK</name>
<evidence type="ECO:0000313" key="3">
    <source>
        <dbReference type="Proteomes" id="UP000666369"/>
    </source>
</evidence>
<evidence type="ECO:0008006" key="4">
    <source>
        <dbReference type="Google" id="ProtNLM"/>
    </source>
</evidence>
<comment type="caution">
    <text evidence="2">The sequence shown here is derived from an EMBL/GenBank/DDBJ whole genome shotgun (WGS) entry which is preliminary data.</text>
</comment>